<sequence>MFNIESYITPILLSYVEKYVKDFRPADAQVSLWGGGVALHNLVLKPDVLQQVVALPFTLVSGRIHELLIRVPWTKIMSEPITITIDTIECILSLHSPPEESPQPESPRNQVVEAPPGYMRALVRRVVSNISVRVHHLIVKYVQDDIVLSLNIKHLAVDSADSNWNPAFADIEVGEPALRRLVRLDDLTLCLDRADADGKIRFYQEPLLYRCQLDFRVLTRLVSAKRLRPLSVWVRAKATRLAGGASNEQLALLVRLLRERPPPPTPPAATPLLVPPPQAGSSTTSLEGVRTESWTEWAWSWLPASDEAEDVAPSVPVPVPLTFTVYFDDVSFTFKMMETDMNGKRRARPVLQLVATHTAVKFSKCAPTSLRLRAGARLLELRAHGKCVCGQLLPTHANYEPTIYLSSIEKSEEPWIWPEENFGGRSVETGLAVDEQFRASPEPNEASEGNLMETQWWKEVPQDGDNDELWEQMAPVVFIEYCHDRAPPDSHINPYDKPPLDFEYSDWAEECSISIRVQPLQLELCGGLLHRVAAVADLALHLPPHQEPEQSIRTLTLEECEALSNNVPQRRCDVEVSGLVVRVWPWQHPPPIHRATPPLLLDFELPLAVATISAPLYTYRVCSAACQMPEDEALVWSCARAHVTLNVNGATACVRAADTPPKAIAHADIRATSHRLLHAHLFKHYATVHNSYTFNIREAGVCGSVARLTAAYEILTALRRARPSNLLNNTTLVYDALHDEEMVSLDASLEQLTLRGYATLGLRTNIISLHAVRASAIHTPKDGENKQAWLFSGPEAPTTSPYLRMAMQWETDAGVGAGSIARKEESEQLRTVEFIGAWLEPTAVSADPLLLAALAYLPRVTLSSVDSQSNLITGKSVSSSLHSMLRRPTPPSSSGRGGSRAGSGAEVHARPRSTASSAERTELMQAPPTPRPNDTRNTLGKKVAWWWSGEHAVQMHARLRRALACCELGLVQVYVPAQSVPARGSRPLRGMGGLAGLRDAIESHAANKPVLVFSLGHLTMHSNAMVKHLWNDIRHDGPTYIAAKPELTLDSFPWRVRIADVSCYTLEARRPTEGVRGALKDTRSTAPRALLGLLTTTVTLSIVTKSLSVRLPTPTQRAPHVAHDETKASPEPTAAPAAGGPVVSLGVHVHADTPPITLHLDQDQVGVLADALHCLTHLALLLRRSSVPTPAPTYPPVVPAINKSLIRSVSEQEERETPSERTPSDNRSDLIPIFEASAIKLETKTFIWVQWVISRATVAVSTGRARLAADVDDIIATVDLQPHYSQLKLKLASASLRHFRRSESDEWEAGAMGGRVLEAREPLDSKQDNHFLALTVTQAKISNLPASWREELHPKLLEQKSQGADSMWEVYVTLAPLEAVVQASVVRLAAAVMRLLRPRTAACPLRPPAPRPHSYLARTHAPLRSEWQLPFFYMSAGGLRLLLTEHGAESAEDDTLMLVIGKVTVNPHPENPICRRVVNACAETSGWVTGASAPDGRQYEALARGVALRSARFHQLVRQEVSEAEIMKGTGGENPALKWSQPTISPVITPIVHSVDVECVVAPAVVVCEEEGPTVACGPAFEINLASDCSIELGLHQLGLLVSLSDSMREALAHGQEDVDADEADEESNICPYSQLIPEPLSPWPDTAAMPPTASSATVTPTTQANSTPVSPWTARSESMRGGMDSGVASAASHCAAKYSLSDEPLGPIKKNVSIALADHRVDPWEHFELFVTMGVIEACLYAADTGGSELAPLRAREPPLSDHVPVPAPPSATPGPASTTPSPNDNTTPEDQPRPIVSFKDIKETRKKEDGRESATAGSSIAPDDIKSTDIDKTHFDLTNPLPQARKSEGYLQMIHISLQQPNLYYWRKETQRTLQVSLFDAGVALGGGTTRRVLLSTERGNRDPLTDIPPALATLRATLPTTSISTTVISNARGTLQLDIERPVLFDVCTDRLIRLHTIIMLVNKQLKQEKTIAEEDTTQSSLRKLRKLMTNHGLANVSLNTGQVGVRGSAGSAGWTSASAHVTAAVRPDRFNARVLLRSMFASAGAPCDARRPVLLPVNVGATVVATWEGWRRSGGTTGGGSSGAGGVRGALYADAVTLDLRPGDLEALSALHHAVLQLQQFLKSDNQDSWNNDGEKKPSTSSAASAASINSLEDLADHYYKDDLRSGAFRLVRGGQVPMAYQVRASVGALAWRYPHPRALTRLVAFPVPGLDEEMECVLEMFDSTLMRWEPHTYFHLPTGEPREFKLDGNPAAMVFALMWRVRLCPSVETEATPFLFDANKFMTQHDPLGADAMWSAVSDTDCGSAGNSAGGSVGGGVLTSEQLWGSMRIDSYFAPRLLPPTRVAMRLAAFNIYLHNEIPNLNEENCRKLEGLYVSRPLRRSHRVLSLSARDAAAHLHLGSAPAARRCLMHAHFSSDILDCTTGTMERFVEEFRAQASVLLTPVRDSEASDWRVRTCADHVYVSLNVPRVYTLQALANDWQHAYAQYVLNENLGVVSSVTEENEGEEVIEEEESQRALRGCVSLWLHNECGAALRVSQIATEELLPLGPDSMLAYRWHSPNEAKKLRFSLANPSTDWHWSNSIPFVEGKYMVRLEDPNLCLNGGGATNGKSCGAEVAPGISRLAPGAGVFIYARVTEVGPTRTMRLTGRLTLANMLRHPLLYKVRVRCATTQQWRAQCAGELSPERVSPALLCETAADLSLKVKFLSHDAGWSGDIPIKECPKENVPWLVKVPSGGEMAYVSVWCRVSRASSDGRLLATFWPLFVLRSHLSLDTEVMVTTELSDTIVGKSEGTEAGAKGAAPGLVQTALGRGATTHLTAPGTTAARHTLTLQYKNIDCPVTPKGVPLHYGITQTSVFDECQPVQDIDDVLREIKTWLREWGREARTDWPYSLVRGHWRGVWQPALLQPRTDITVQYSAVCAGGGCSLAAQLWPVMLLANAAPMPLTLRAHDAAPLCRLEPGHVVSPPSTLLKKPFFLSLEMGRETFVSEPLVVSSQEPGRYGALPSGHLALGHAGHIAIHCNHKVALFTLYLEVKEDMNILGITSTYVLRNDMDTDIMITCIAVPEGTDDEVVLNPKSFKVIPPSKDKRCVGEALCRAWIWSRWRSGARANTFLCVSLSHDSAVPVRLATPPEHAAPSPHGAQPSRRAIALRDLNNQSVPVVVTQHHHDGRWQVVVARDPCPQFVVYNATREWLAVAQADQPEVYDDYQQNTASNNVKAVRECEGARWMCTVGPGMSTHYTTPAYCARYPTPASDADNSDALAPIFLTFARATEDERSPKWCVPVGVVSGEQLVQLAGLTVKLRVRTSPHSTLLDLQHVQQHDISASDIRQRLVGSFSSTTLHEKHIDEHRSMERVNATENLMEISKSRLRQNHFQSSGNLNIRDDLILPPSDTNTIQSSNAKKLAVDVEKGPNARISLCGLERELTRSVLAVENEELDNSQVSIVQCLSEADQSSFKELLYNGETEEGGNGSGWGLGGERAVCEVRGVHVRLAAAADRVPLLALHLDNLLAINHADMHRGRATISVSSLQIDNAQYSSGEYDFAVVATSRAPLPPAPRWPPLWGAAPPQQTSDQDVLNLDIITEAWFIAEQEFCEITEVEVRVGALALYIEDAYVRQLAALLREAWPASDRDECAHVLAAARRIQRPLRLRSLTVMPIDLLLTLHTAAHMYIALDQSPLRLAAFRQRAMVTSVERLTHAFTVHYLSAALLSAGWVVGGLELVGAPVALAARVVGAGGGVRGVASATAAAVLRSLSAAASSLARNLDLLAGDIEHAERAAAARRQPPSSLLAGLAAGLTNFAINILGAVGGLAHHSVVGVCVGEAGGGTALRRGLVGALAKPLSATADLLAYAGQGLLAQTGWDLTPQPRSWGGDEGGTRMGPAGVWQRECVRWTFRLADLPALSGFRVLLDNAPLLLIITQKLLVKQRRTPKTPDSNGPDEDNEYQISASAMARVARYTGAGSAGTRAELDGGVGGSAAGAGPEAGTRTLLLRTAPGQTYSLHAALCAAIQHNCAVHFPLL</sequence>
<feature type="compositionally biased region" description="Low complexity" evidence="2">
    <location>
        <begin position="1652"/>
        <end position="1663"/>
    </location>
</feature>
<feature type="compositionally biased region" description="Basic and acidic residues" evidence="2">
    <location>
        <begin position="1801"/>
        <end position="1814"/>
    </location>
</feature>
<dbReference type="PANTHER" id="PTHR12517">
    <property type="entry name" value="VACUOLAR PROTEIN SORTING-ASSOCIATED PROTEIN 13B"/>
    <property type="match status" value="1"/>
</dbReference>
<dbReference type="Proteomes" id="UP000053268">
    <property type="component" value="Unassembled WGS sequence"/>
</dbReference>
<evidence type="ECO:0000313" key="4">
    <source>
        <dbReference type="EMBL" id="KPI91995.1"/>
    </source>
</evidence>
<dbReference type="InterPro" id="IPR039782">
    <property type="entry name" value="VPS13B"/>
</dbReference>
<feature type="region of interest" description="Disordered" evidence="2">
    <location>
        <begin position="2131"/>
        <end position="2150"/>
    </location>
</feature>
<evidence type="ECO:0000313" key="5">
    <source>
        <dbReference type="Proteomes" id="UP000053268"/>
    </source>
</evidence>
<dbReference type="Pfam" id="PF12624">
    <property type="entry name" value="VPS13_N"/>
    <property type="match status" value="1"/>
</dbReference>
<feature type="region of interest" description="Disordered" evidence="2">
    <location>
        <begin position="1652"/>
        <end position="1686"/>
    </location>
</feature>
<organism evidence="4 5">
    <name type="scientific">Papilio xuthus</name>
    <name type="common">Asian swallowtail butterfly</name>
    <dbReference type="NCBI Taxonomy" id="66420"/>
    <lineage>
        <taxon>Eukaryota</taxon>
        <taxon>Metazoa</taxon>
        <taxon>Ecdysozoa</taxon>
        <taxon>Arthropoda</taxon>
        <taxon>Hexapoda</taxon>
        <taxon>Insecta</taxon>
        <taxon>Pterygota</taxon>
        <taxon>Neoptera</taxon>
        <taxon>Endopterygota</taxon>
        <taxon>Lepidoptera</taxon>
        <taxon>Glossata</taxon>
        <taxon>Ditrysia</taxon>
        <taxon>Papilionoidea</taxon>
        <taxon>Papilionidae</taxon>
        <taxon>Papilioninae</taxon>
        <taxon>Papilio</taxon>
    </lineage>
</organism>
<feature type="compositionally biased region" description="Basic and acidic residues" evidence="2">
    <location>
        <begin position="1210"/>
        <end position="1227"/>
    </location>
</feature>
<dbReference type="STRING" id="66420.A0A194PLL2"/>
<feature type="compositionally biased region" description="Polar residues" evidence="2">
    <location>
        <begin position="1664"/>
        <end position="1677"/>
    </location>
</feature>
<dbReference type="PANTHER" id="PTHR12517:SF0">
    <property type="entry name" value="INTERMEMBRANE LIPID TRANSFER PROTEIN VPS13B"/>
    <property type="match status" value="1"/>
</dbReference>
<feature type="compositionally biased region" description="Low complexity" evidence="2">
    <location>
        <begin position="1775"/>
        <end position="1790"/>
    </location>
</feature>
<dbReference type="EMBL" id="KQ459605">
    <property type="protein sequence ID" value="KPI91995.1"/>
    <property type="molecule type" value="Genomic_DNA"/>
</dbReference>
<keyword evidence="1" id="KW-0813">Transport</keyword>
<name>A0A194PLL2_PAPXU</name>
<evidence type="ECO:0000256" key="2">
    <source>
        <dbReference type="SAM" id="MobiDB-lite"/>
    </source>
</evidence>
<accession>A0A194PLL2</accession>
<feature type="region of interest" description="Disordered" evidence="2">
    <location>
        <begin position="877"/>
        <end position="937"/>
    </location>
</feature>
<feature type="compositionally biased region" description="Pro residues" evidence="2">
    <location>
        <begin position="264"/>
        <end position="278"/>
    </location>
</feature>
<gene>
    <name evidence="4" type="ORF">RR46_08421</name>
</gene>
<feature type="region of interest" description="Disordered" evidence="2">
    <location>
        <begin position="1113"/>
        <end position="1137"/>
    </location>
</feature>
<dbReference type="InterPro" id="IPR026854">
    <property type="entry name" value="VPS13_N"/>
</dbReference>
<feature type="region of interest" description="Disordered" evidence="2">
    <location>
        <begin position="1208"/>
        <end position="1227"/>
    </location>
</feature>
<evidence type="ECO:0000256" key="1">
    <source>
        <dbReference type="ARBA" id="ARBA00022448"/>
    </source>
</evidence>
<feature type="region of interest" description="Disordered" evidence="2">
    <location>
        <begin position="1753"/>
        <end position="1829"/>
    </location>
</feature>
<protein>
    <submittedName>
        <fullName evidence="4">Vacuolar protein sorting-associated protein 13B</fullName>
    </submittedName>
</protein>
<evidence type="ECO:0000259" key="3">
    <source>
        <dbReference type="Pfam" id="PF12624"/>
    </source>
</evidence>
<feature type="region of interest" description="Disordered" evidence="2">
    <location>
        <begin position="264"/>
        <end position="286"/>
    </location>
</feature>
<reference evidence="4 5" key="1">
    <citation type="journal article" date="2015" name="Nat. Commun.">
        <title>Outbred genome sequencing and CRISPR/Cas9 gene editing in butterflies.</title>
        <authorList>
            <person name="Li X."/>
            <person name="Fan D."/>
            <person name="Zhang W."/>
            <person name="Liu G."/>
            <person name="Zhang L."/>
            <person name="Zhao L."/>
            <person name="Fang X."/>
            <person name="Chen L."/>
            <person name="Dong Y."/>
            <person name="Chen Y."/>
            <person name="Ding Y."/>
            <person name="Zhao R."/>
            <person name="Feng M."/>
            <person name="Zhu Y."/>
            <person name="Feng Y."/>
            <person name="Jiang X."/>
            <person name="Zhu D."/>
            <person name="Xiang H."/>
            <person name="Feng X."/>
            <person name="Li S."/>
            <person name="Wang J."/>
            <person name="Zhang G."/>
            <person name="Kronforst M.R."/>
            <person name="Wang W."/>
        </authorList>
    </citation>
    <scope>NUCLEOTIDE SEQUENCE [LARGE SCALE GENOMIC DNA]</scope>
    <source>
        <strain evidence="4">Ya'a_city_454_Px</strain>
        <tissue evidence="4">Whole body</tissue>
    </source>
</reference>
<proteinExistence type="predicted"/>
<keyword evidence="5" id="KW-1185">Reference proteome</keyword>
<feature type="domain" description="Chorein N-terminal" evidence="3">
    <location>
        <begin position="5"/>
        <end position="96"/>
    </location>
</feature>